<comment type="similarity">
    <text evidence="2 10">Belongs to the universal ribosomal protein uL23 family.</text>
</comment>
<sequence length="312" mass="35380">MTSNIKLNYQVYNWKGQVSGNANLNLKVSQDSGMYLVHRALVKQSNGRRQGSANTKTRSEVRGGGRKPWRQKGTGRARAGSIRSPLWRGGGVIFGPKPRSFAKKMNKKERQLALQTALNNKSVSTVVVENFNSYFQQPKTKLFMEAINRWNLDLSKKVLVIVDKKDPNVYLSIRNLHNVEIISADTLNIMALLAAIKSLSQLMHYLKYKRYIMDSINSRHLLDLVKYPIITDKTTKLLEENQYCFAVDPKATKPNIKAAIQYIFNVQVTGVNTCHPPKNKRSIGRFVGKRPHYKKATVTLASEDSINLFPET</sequence>
<dbReference type="SUPFAM" id="SSF52166">
    <property type="entry name" value="Ribosomal protein L4"/>
    <property type="match status" value="1"/>
</dbReference>
<gene>
    <name evidence="12" type="primary">rpl4</name>
</gene>
<comment type="similarity">
    <text evidence="3">Belongs to the universal ribosomal protein uL4 family.</text>
</comment>
<name>A0A126G4B2_WILSC</name>
<dbReference type="HAMAP" id="MF_01369_B">
    <property type="entry name" value="Ribosomal_uL23_B"/>
    <property type="match status" value="1"/>
</dbReference>
<dbReference type="NCBIfam" id="NF004363">
    <property type="entry name" value="PRK05738.2-4"/>
    <property type="match status" value="1"/>
</dbReference>
<feature type="compositionally biased region" description="Basic residues" evidence="11">
    <location>
        <begin position="64"/>
        <end position="75"/>
    </location>
</feature>
<dbReference type="InterPro" id="IPR013005">
    <property type="entry name" value="Ribosomal_uL4-like"/>
</dbReference>
<keyword evidence="12" id="KW-0934">Plastid</keyword>
<evidence type="ECO:0000256" key="8">
    <source>
        <dbReference type="ARBA" id="ARBA00035208"/>
    </source>
</evidence>
<feature type="compositionally biased region" description="Polar residues" evidence="11">
    <location>
        <begin position="43"/>
        <end position="56"/>
    </location>
</feature>
<dbReference type="GO" id="GO:0019843">
    <property type="term" value="F:rRNA binding"/>
    <property type="evidence" value="ECO:0007669"/>
    <property type="project" value="UniProtKB-KW"/>
</dbReference>
<evidence type="ECO:0000256" key="6">
    <source>
        <dbReference type="ARBA" id="ARBA00022980"/>
    </source>
</evidence>
<dbReference type="GO" id="GO:0005840">
    <property type="term" value="C:ribosome"/>
    <property type="evidence" value="ECO:0007669"/>
    <property type="project" value="UniProtKB-KW"/>
</dbReference>
<comment type="function">
    <text evidence="1">Probably binds the 23S rRNA.</text>
</comment>
<organism evidence="12">
    <name type="scientific">Wildemania schizophylla</name>
    <name type="common">Red alga</name>
    <name type="synonym">Porphyra schizophylla</name>
    <dbReference type="NCBI Taxonomy" id="1134705"/>
    <lineage>
        <taxon>Eukaryota</taxon>
        <taxon>Rhodophyta</taxon>
        <taxon>Bangiophyceae</taxon>
        <taxon>Bangiales</taxon>
        <taxon>Bangiaceae</taxon>
        <taxon>Wildemania</taxon>
    </lineage>
</organism>
<dbReference type="PANTHER" id="PTHR10746:SF17">
    <property type="entry name" value="LARGE RIBOSOMAL SUBUNIT PROTEIN UL4C"/>
    <property type="match status" value="1"/>
</dbReference>
<dbReference type="EMBL" id="KR020505">
    <property type="protein sequence ID" value="AKS28456.1"/>
    <property type="molecule type" value="Genomic_DNA"/>
</dbReference>
<keyword evidence="4" id="KW-0699">rRNA-binding</keyword>
<dbReference type="AlphaFoldDB" id="A0A126G4B2"/>
<dbReference type="PROSITE" id="PS00050">
    <property type="entry name" value="RIBOSOMAL_L23"/>
    <property type="match status" value="1"/>
</dbReference>
<dbReference type="PANTHER" id="PTHR10746">
    <property type="entry name" value="50S RIBOSOMAL PROTEIN L4"/>
    <property type="match status" value="1"/>
</dbReference>
<dbReference type="InterPro" id="IPR002136">
    <property type="entry name" value="Ribosomal_uL4"/>
</dbReference>
<evidence type="ECO:0000256" key="4">
    <source>
        <dbReference type="ARBA" id="ARBA00022730"/>
    </source>
</evidence>
<keyword evidence="7 10" id="KW-0687">Ribonucleoprotein</keyword>
<dbReference type="InterPro" id="IPR012678">
    <property type="entry name" value="Ribosomal_uL23/eL15/eS24_sf"/>
</dbReference>
<dbReference type="InterPro" id="IPR012677">
    <property type="entry name" value="Nucleotide-bd_a/b_plait_sf"/>
</dbReference>
<keyword evidence="5" id="KW-0694">RNA-binding</keyword>
<dbReference type="GO" id="GO:0003735">
    <property type="term" value="F:structural constituent of ribosome"/>
    <property type="evidence" value="ECO:0007669"/>
    <property type="project" value="InterPro"/>
</dbReference>
<evidence type="ECO:0000313" key="12">
    <source>
        <dbReference type="EMBL" id="AKS28456.1"/>
    </source>
</evidence>
<keyword evidence="6 10" id="KW-0689">Ribosomal protein</keyword>
<evidence type="ECO:0000256" key="3">
    <source>
        <dbReference type="ARBA" id="ARBA00010528"/>
    </source>
</evidence>
<proteinExistence type="inferred from homology"/>
<feature type="region of interest" description="Disordered" evidence="11">
    <location>
        <begin position="42"/>
        <end position="81"/>
    </location>
</feature>
<protein>
    <recommendedName>
        <fullName evidence="8">Large ribosomal subunit protein uL4c</fullName>
    </recommendedName>
    <alternativeName>
        <fullName evidence="9">50S ribosomal protein L4, chloroplastic</fullName>
    </alternativeName>
</protein>
<dbReference type="InterPro" id="IPR001014">
    <property type="entry name" value="Ribosomal_uL23_CS"/>
</dbReference>
<evidence type="ECO:0000256" key="1">
    <source>
        <dbReference type="ARBA" id="ARBA00004083"/>
    </source>
</evidence>
<dbReference type="Pfam" id="PF00276">
    <property type="entry name" value="Ribosomal_L23"/>
    <property type="match status" value="1"/>
</dbReference>
<evidence type="ECO:0000256" key="10">
    <source>
        <dbReference type="RuleBase" id="RU003934"/>
    </source>
</evidence>
<dbReference type="Gene3D" id="3.30.70.330">
    <property type="match status" value="1"/>
</dbReference>
<dbReference type="SUPFAM" id="SSF54189">
    <property type="entry name" value="Ribosomal proteins S24e, L23 and L15e"/>
    <property type="match status" value="1"/>
</dbReference>
<reference evidence="12" key="1">
    <citation type="submission" date="2015-03" db="EMBL/GenBank/DDBJ databases">
        <title>Plastid genome analysis of the type material of Wildemania schizophylla (Bangiales, Rhodophyta).</title>
        <authorList>
            <person name="Hughey J.R."/>
        </authorList>
    </citation>
    <scope>NUCLEOTIDE SEQUENCE</scope>
</reference>
<dbReference type="InterPro" id="IPR013025">
    <property type="entry name" value="Ribosomal_uL23-like"/>
</dbReference>
<dbReference type="Pfam" id="PF00573">
    <property type="entry name" value="Ribosomal_L4"/>
    <property type="match status" value="1"/>
</dbReference>
<dbReference type="GO" id="GO:0006412">
    <property type="term" value="P:translation"/>
    <property type="evidence" value="ECO:0007669"/>
    <property type="project" value="InterPro"/>
</dbReference>
<evidence type="ECO:0000256" key="11">
    <source>
        <dbReference type="SAM" id="MobiDB-lite"/>
    </source>
</evidence>
<evidence type="ECO:0000256" key="7">
    <source>
        <dbReference type="ARBA" id="ARBA00023274"/>
    </source>
</evidence>
<dbReference type="NCBIfam" id="TIGR03953">
    <property type="entry name" value="rplD_bact"/>
    <property type="match status" value="1"/>
</dbReference>
<evidence type="ECO:0000256" key="9">
    <source>
        <dbReference type="ARBA" id="ARBA00035387"/>
    </source>
</evidence>
<dbReference type="NCBIfam" id="NF004368">
    <property type="entry name" value="PRK05738.3-4"/>
    <property type="match status" value="1"/>
</dbReference>
<accession>A0A126G4B2</accession>
<dbReference type="GO" id="GO:1990904">
    <property type="term" value="C:ribonucleoprotein complex"/>
    <property type="evidence" value="ECO:0007669"/>
    <property type="project" value="UniProtKB-KW"/>
</dbReference>
<dbReference type="InterPro" id="IPR023574">
    <property type="entry name" value="Ribosomal_uL4_dom_sf"/>
</dbReference>
<dbReference type="Gene3D" id="3.40.1370.10">
    <property type="match status" value="1"/>
</dbReference>
<dbReference type="RefSeq" id="YP_009237408.1">
    <property type="nucleotide sequence ID" value="NC_029576.1"/>
</dbReference>
<geneLocation type="plastid" evidence="12"/>
<dbReference type="GeneID" id="26939205"/>
<evidence type="ECO:0000256" key="5">
    <source>
        <dbReference type="ARBA" id="ARBA00022884"/>
    </source>
</evidence>
<evidence type="ECO:0000256" key="2">
    <source>
        <dbReference type="ARBA" id="ARBA00006700"/>
    </source>
</evidence>
<dbReference type="HAMAP" id="MF_01328_B">
    <property type="entry name" value="Ribosomal_uL4_B"/>
    <property type="match status" value="1"/>
</dbReference>